<evidence type="ECO:0000259" key="13">
    <source>
        <dbReference type="Pfam" id="PF00520"/>
    </source>
</evidence>
<feature type="transmembrane region" description="Helical" evidence="12">
    <location>
        <begin position="27"/>
        <end position="45"/>
    </location>
</feature>
<keyword evidence="5" id="KW-0631">Potassium channel</keyword>
<feature type="transmembrane region" description="Helical" evidence="12">
    <location>
        <begin position="164"/>
        <end position="193"/>
    </location>
</feature>
<evidence type="ECO:0000256" key="6">
    <source>
        <dbReference type="ARBA" id="ARBA00022882"/>
    </source>
</evidence>
<keyword evidence="7" id="KW-0630">Potassium</keyword>
<evidence type="ECO:0000256" key="4">
    <source>
        <dbReference type="ARBA" id="ARBA00022692"/>
    </source>
</evidence>
<evidence type="ECO:0000256" key="12">
    <source>
        <dbReference type="SAM" id="Phobius"/>
    </source>
</evidence>
<evidence type="ECO:0000256" key="2">
    <source>
        <dbReference type="ARBA" id="ARBA00022448"/>
    </source>
</evidence>
<proteinExistence type="predicted"/>
<organism evidence="14 15">
    <name type="scientific">Prorocentrum cordatum</name>
    <dbReference type="NCBI Taxonomy" id="2364126"/>
    <lineage>
        <taxon>Eukaryota</taxon>
        <taxon>Sar</taxon>
        <taxon>Alveolata</taxon>
        <taxon>Dinophyceae</taxon>
        <taxon>Prorocentrales</taxon>
        <taxon>Prorocentraceae</taxon>
        <taxon>Prorocentrum</taxon>
    </lineage>
</organism>
<protein>
    <recommendedName>
        <fullName evidence="13">Ion transport domain-containing protein</fullName>
    </recommendedName>
</protein>
<gene>
    <name evidence="14" type="ORF">PCOR1329_LOCUS62932</name>
</gene>
<evidence type="ECO:0000256" key="8">
    <source>
        <dbReference type="ARBA" id="ARBA00022989"/>
    </source>
</evidence>
<keyword evidence="3" id="KW-0633">Potassium transport</keyword>
<keyword evidence="2" id="KW-0813">Transport</keyword>
<feature type="non-terminal residue" evidence="14">
    <location>
        <position position="1"/>
    </location>
</feature>
<dbReference type="EMBL" id="CAUYUJ010017968">
    <property type="protein sequence ID" value="CAK0879531.1"/>
    <property type="molecule type" value="Genomic_DNA"/>
</dbReference>
<evidence type="ECO:0000256" key="11">
    <source>
        <dbReference type="ARBA" id="ARBA00023303"/>
    </source>
</evidence>
<dbReference type="PANTHER" id="PTHR11537">
    <property type="entry name" value="VOLTAGE-GATED POTASSIUM CHANNEL"/>
    <property type="match status" value="1"/>
</dbReference>
<dbReference type="InterPro" id="IPR028325">
    <property type="entry name" value="VG_K_chnl"/>
</dbReference>
<evidence type="ECO:0000256" key="1">
    <source>
        <dbReference type="ARBA" id="ARBA00004141"/>
    </source>
</evidence>
<keyword evidence="6" id="KW-0851">Voltage-gated channel</keyword>
<dbReference type="PRINTS" id="PR00169">
    <property type="entry name" value="KCHANNEL"/>
</dbReference>
<dbReference type="Pfam" id="PF00520">
    <property type="entry name" value="Ion_trans"/>
    <property type="match status" value="1"/>
</dbReference>
<comment type="caution">
    <text evidence="14">The sequence shown here is derived from an EMBL/GenBank/DDBJ whole genome shotgun (WGS) entry which is preliminary data.</text>
</comment>
<dbReference type="Gene3D" id="1.20.120.350">
    <property type="entry name" value="Voltage-gated potassium channels. Chain C"/>
    <property type="match status" value="1"/>
</dbReference>
<keyword evidence="9" id="KW-0406">Ion transport</keyword>
<evidence type="ECO:0000256" key="5">
    <source>
        <dbReference type="ARBA" id="ARBA00022826"/>
    </source>
</evidence>
<dbReference type="InterPro" id="IPR005821">
    <property type="entry name" value="Ion_trans_dom"/>
</dbReference>
<feature type="domain" description="Ion transport" evidence="13">
    <location>
        <begin position="26"/>
        <end position="192"/>
    </location>
</feature>
<dbReference type="SUPFAM" id="SSF81324">
    <property type="entry name" value="Voltage-gated potassium channels"/>
    <property type="match status" value="1"/>
</dbReference>
<keyword evidence="4 12" id="KW-0812">Transmembrane</keyword>
<comment type="subcellular location">
    <subcellularLocation>
        <location evidence="1">Membrane</location>
        <topology evidence="1">Multi-pass membrane protein</topology>
    </subcellularLocation>
</comment>
<dbReference type="InterPro" id="IPR027359">
    <property type="entry name" value="Volt_channel_dom_sf"/>
</dbReference>
<keyword evidence="10 12" id="KW-0472">Membrane</keyword>
<feature type="transmembrane region" description="Helical" evidence="12">
    <location>
        <begin position="57"/>
        <end position="77"/>
    </location>
</feature>
<evidence type="ECO:0000256" key="7">
    <source>
        <dbReference type="ARBA" id="ARBA00022958"/>
    </source>
</evidence>
<reference evidence="14" key="1">
    <citation type="submission" date="2023-10" db="EMBL/GenBank/DDBJ databases">
        <authorList>
            <person name="Chen Y."/>
            <person name="Shah S."/>
            <person name="Dougan E. K."/>
            <person name="Thang M."/>
            <person name="Chan C."/>
        </authorList>
    </citation>
    <scope>NUCLEOTIDE SEQUENCE [LARGE SCALE GENOMIC DNA]</scope>
</reference>
<evidence type="ECO:0000256" key="3">
    <source>
        <dbReference type="ARBA" id="ARBA00022538"/>
    </source>
</evidence>
<keyword evidence="11" id="KW-0407">Ion channel</keyword>
<dbReference type="PANTHER" id="PTHR11537:SF254">
    <property type="entry name" value="POTASSIUM VOLTAGE-GATED CHANNEL PROTEIN SHAB"/>
    <property type="match status" value="1"/>
</dbReference>
<keyword evidence="15" id="KW-1185">Reference proteome</keyword>
<name>A0ABN9W2N6_9DINO</name>
<evidence type="ECO:0000313" key="14">
    <source>
        <dbReference type="EMBL" id="CAK0879531.1"/>
    </source>
</evidence>
<sequence>DHQSERSGRDVLADLLENPESSFAARAIHYFLIVAILASTLAVIVETLPTFRMDPLFFAGEMVVTAIFTIEFALRLYTCKSLREFATNIFNVIDFLATFPGYVELLLVMSYATGEGHVAEHPRHMQHVHKAASSMRTLRMIRIVRLARVFRVMRIAKVARHSKLLSIIVAVFIRVSQSGLLMVLILMGFAMVLSASLV</sequence>
<dbReference type="Proteomes" id="UP001189429">
    <property type="component" value="Unassembled WGS sequence"/>
</dbReference>
<evidence type="ECO:0000256" key="9">
    <source>
        <dbReference type="ARBA" id="ARBA00023065"/>
    </source>
</evidence>
<accession>A0ABN9W2N6</accession>
<keyword evidence="8 12" id="KW-1133">Transmembrane helix</keyword>
<evidence type="ECO:0000313" key="15">
    <source>
        <dbReference type="Proteomes" id="UP001189429"/>
    </source>
</evidence>
<evidence type="ECO:0000256" key="10">
    <source>
        <dbReference type="ARBA" id="ARBA00023136"/>
    </source>
</evidence>